<keyword evidence="1" id="KW-0812">Transmembrane</keyword>
<feature type="transmembrane region" description="Helical" evidence="1">
    <location>
        <begin position="139"/>
        <end position="156"/>
    </location>
</feature>
<evidence type="ECO:0000256" key="1">
    <source>
        <dbReference type="SAM" id="Phobius"/>
    </source>
</evidence>
<dbReference type="BioCyc" id="AURANTIMONAS:SI859A1_02104-MONOMER"/>
<name>Q1YMU2_AURMS</name>
<keyword evidence="1" id="KW-0472">Membrane</keyword>
<gene>
    <name evidence="2" type="ORF">SI859A1_02104</name>
</gene>
<accession>Q1YMU2</accession>
<feature type="transmembrane region" description="Helical" evidence="1">
    <location>
        <begin position="163"/>
        <end position="181"/>
    </location>
</feature>
<evidence type="ECO:0000313" key="2">
    <source>
        <dbReference type="EMBL" id="EAS51289.1"/>
    </source>
</evidence>
<feature type="transmembrane region" description="Helical" evidence="1">
    <location>
        <begin position="298"/>
        <end position="318"/>
    </location>
</feature>
<dbReference type="EMBL" id="AAPJ01000001">
    <property type="protein sequence ID" value="EAS51289.1"/>
    <property type="molecule type" value="Genomic_DNA"/>
</dbReference>
<sequence length="499" mass="51859">MQVELIGLIVLIAGALTVHRGLGFGLAALSSFSLLGASAALILPALGGASIQPAHLLLAFLCAALALRPKTFGIAFSALHYPGPGFWFALFVVYGVVTAMFLPRIFAGSTVTYSLARGNDLHYILATPLKPTATNLTQAVYLLGDLVCFAAAFAYARLGRATALAKAIIATGVVCVGFAFLDLATYATGTQALMDVIRNANYRMLEDGEINGFKRIVGSFSEAGAYGYVALAFYGFSLMLWLEGDRSRFVGPLAVTLLATILLATSSTAYAATAVLSLGVLGYCVAAVVRRRAGPRHLLYILAFVVVVPVIVAGSTLLPEVRDTVSALVQETVVTKLESQSGVERMRWNERALTSFADTAGMGGGLGSIRTSSFIVALLSNVGIPGALLFLTFFVSLLRLAIATTKQADSDPIVIAALTACFAQITAASISAGSVDLGIGFCLMAGLATGTTQASSARQETALPFAPTWFGGPAQALRIPAGFVTRLPLAPAPLGGSRS</sequence>
<feature type="transmembrane region" description="Helical" evidence="1">
    <location>
        <begin position="86"/>
        <end position="106"/>
    </location>
</feature>
<feature type="transmembrane region" description="Helical" evidence="1">
    <location>
        <begin position="223"/>
        <end position="242"/>
    </location>
</feature>
<keyword evidence="1" id="KW-1133">Transmembrane helix</keyword>
<proteinExistence type="predicted"/>
<feature type="transmembrane region" description="Helical" evidence="1">
    <location>
        <begin position="271"/>
        <end position="289"/>
    </location>
</feature>
<feature type="transmembrane region" description="Helical" evidence="1">
    <location>
        <begin position="249"/>
        <end position="265"/>
    </location>
</feature>
<organism evidence="2 3">
    <name type="scientific">Aurantimonas manganoxydans (strain ATCC BAA-1229 / DSM 21871 / SI85-9A1)</name>
    <dbReference type="NCBI Taxonomy" id="287752"/>
    <lineage>
        <taxon>Bacteria</taxon>
        <taxon>Pseudomonadati</taxon>
        <taxon>Pseudomonadota</taxon>
        <taxon>Alphaproteobacteria</taxon>
        <taxon>Hyphomicrobiales</taxon>
        <taxon>Aurantimonadaceae</taxon>
        <taxon>Aurantimonas</taxon>
    </lineage>
</organism>
<feature type="transmembrane region" description="Helical" evidence="1">
    <location>
        <begin position="374"/>
        <end position="398"/>
    </location>
</feature>
<evidence type="ECO:0000313" key="3">
    <source>
        <dbReference type="Proteomes" id="UP000000321"/>
    </source>
</evidence>
<comment type="caution">
    <text evidence="2">The sequence shown here is derived from an EMBL/GenBank/DDBJ whole genome shotgun (WGS) entry which is preliminary data.</text>
</comment>
<reference evidence="2 3" key="1">
    <citation type="journal article" date="2008" name="Appl. Environ. Microbiol.">
        <title>Genomic insights into Mn(II) oxidation by the marine alphaproteobacterium Aurantimonas sp. strain SI85-9A1.</title>
        <authorList>
            <person name="Dick G.J."/>
            <person name="Podell S."/>
            <person name="Johnson H.A."/>
            <person name="Rivera-Espinoza Y."/>
            <person name="Bernier-Latmani R."/>
            <person name="McCarthy J.K."/>
            <person name="Torpey J.W."/>
            <person name="Clement B.G."/>
            <person name="Gaasterland T."/>
            <person name="Tebo B.M."/>
        </authorList>
    </citation>
    <scope>NUCLEOTIDE SEQUENCE [LARGE SCALE GENOMIC DNA]</scope>
    <source>
        <strain evidence="2 3">SI85-9A1</strain>
    </source>
</reference>
<dbReference type="HOGENOM" id="CLU_044979_1_0_5"/>
<dbReference type="Proteomes" id="UP000000321">
    <property type="component" value="Unassembled WGS sequence"/>
</dbReference>
<feature type="transmembrane region" description="Helical" evidence="1">
    <location>
        <begin position="39"/>
        <end position="66"/>
    </location>
</feature>
<dbReference type="RefSeq" id="WP_009209931.1">
    <property type="nucleotide sequence ID" value="NZ_BBWP01000021.1"/>
</dbReference>
<dbReference type="OrthoDB" id="7010242at2"/>
<dbReference type="AlphaFoldDB" id="Q1YMU2"/>
<protein>
    <submittedName>
        <fullName evidence="2">Conserved hypothetical membrane protein</fullName>
    </submittedName>
</protein>
<keyword evidence="3" id="KW-1185">Reference proteome</keyword>